<dbReference type="GO" id="GO:0001733">
    <property type="term" value="F:galactosylceramide sulfotransferase activity"/>
    <property type="evidence" value="ECO:0007669"/>
    <property type="project" value="InterPro"/>
</dbReference>
<keyword evidence="9" id="KW-0325">Glycoprotein</keyword>
<evidence type="ECO:0000256" key="4">
    <source>
        <dbReference type="ARBA" id="ARBA00022692"/>
    </source>
</evidence>
<organism evidence="11">
    <name type="scientific">Pinguiococcus pyrenoidosus</name>
    <dbReference type="NCBI Taxonomy" id="172671"/>
    <lineage>
        <taxon>Eukaryota</taxon>
        <taxon>Sar</taxon>
        <taxon>Stramenopiles</taxon>
        <taxon>Ochrophyta</taxon>
        <taxon>Pinguiophyceae</taxon>
        <taxon>Pinguiochrysidales</taxon>
        <taxon>Pinguiochrysidaceae</taxon>
        <taxon>Pinguiococcus</taxon>
    </lineage>
</organism>
<keyword evidence="10" id="KW-0732">Signal</keyword>
<evidence type="ECO:0008006" key="12">
    <source>
        <dbReference type="Google" id="ProtNLM"/>
    </source>
</evidence>
<feature type="signal peptide" evidence="10">
    <location>
        <begin position="1"/>
        <end position="22"/>
    </location>
</feature>
<evidence type="ECO:0000256" key="5">
    <source>
        <dbReference type="ARBA" id="ARBA00022968"/>
    </source>
</evidence>
<gene>
    <name evidence="11" type="ORF">PPYR1160_LOCUS9927</name>
</gene>
<evidence type="ECO:0000256" key="8">
    <source>
        <dbReference type="ARBA" id="ARBA00023136"/>
    </source>
</evidence>
<comment type="similarity">
    <text evidence="2">Belongs to the galactose-3-O-sulfotransferase family.</text>
</comment>
<sequence>MVFFFDVLFALGFLSLVGGIAAVDEAALAFCRTTDVEKLTWDPKNPIEGLRLMEAALEANCGTKEYSSPHAHVFYIKTHKTGSSTLMRLFALKGMSMNVAFGKSTMNSDKRFWRDAICPHKLRDVVVANDVCIDMSVRHVFNHQRWWGAEDCSDFEGHWLLEVYGIWKEFFATDVAVIIPTREPMSHLVSALAFYEIDRMVYVQDSKWWNPLSQDLRLFSHEDIDNVREVFMQVSEHKGYDAPEGLHVVELEKIYESLVLLRHRLRWNLRDMVTISVVHFKDQARARSSADLRGASRDTFDFREDETLALDRHLYGFFSSFMQDGWGHLGRSLGTSVLQDEVASLACITENVNMLAAPLFASFHSRSAYFPAPREDLPLLSALCVNATERGLDRQMEMYEGPTHCAA</sequence>
<dbReference type="GO" id="GO:0009101">
    <property type="term" value="P:glycoprotein biosynthetic process"/>
    <property type="evidence" value="ECO:0007669"/>
    <property type="project" value="TreeGrafter"/>
</dbReference>
<evidence type="ECO:0000256" key="1">
    <source>
        <dbReference type="ARBA" id="ARBA00004323"/>
    </source>
</evidence>
<keyword evidence="3" id="KW-0808">Transferase</keyword>
<keyword evidence="6" id="KW-1133">Transmembrane helix</keyword>
<evidence type="ECO:0000256" key="6">
    <source>
        <dbReference type="ARBA" id="ARBA00022989"/>
    </source>
</evidence>
<dbReference type="EMBL" id="HBEA01013059">
    <property type="protein sequence ID" value="CAD8260425.1"/>
    <property type="molecule type" value="Transcribed_RNA"/>
</dbReference>
<dbReference type="PANTHER" id="PTHR14647">
    <property type="entry name" value="GALACTOSE-3-O-SULFOTRANSFERASE"/>
    <property type="match status" value="1"/>
</dbReference>
<dbReference type="GO" id="GO:0009247">
    <property type="term" value="P:glycolipid biosynthetic process"/>
    <property type="evidence" value="ECO:0007669"/>
    <property type="project" value="InterPro"/>
</dbReference>
<keyword evidence="7" id="KW-0333">Golgi apparatus</keyword>
<dbReference type="Pfam" id="PF06990">
    <property type="entry name" value="Gal-3-0_sulfotr"/>
    <property type="match status" value="1"/>
</dbReference>
<evidence type="ECO:0000313" key="11">
    <source>
        <dbReference type="EMBL" id="CAD8260425.1"/>
    </source>
</evidence>
<comment type="subcellular location">
    <subcellularLocation>
        <location evidence="1">Golgi apparatus membrane</location>
        <topology evidence="1">Single-pass type II membrane protein</topology>
    </subcellularLocation>
</comment>
<evidence type="ECO:0000256" key="2">
    <source>
        <dbReference type="ARBA" id="ARBA00008124"/>
    </source>
</evidence>
<evidence type="ECO:0000256" key="10">
    <source>
        <dbReference type="SAM" id="SignalP"/>
    </source>
</evidence>
<evidence type="ECO:0000256" key="7">
    <source>
        <dbReference type="ARBA" id="ARBA00023034"/>
    </source>
</evidence>
<name>A0A7R9UCG8_9STRA</name>
<dbReference type="PANTHER" id="PTHR14647:SF55">
    <property type="entry name" value="GALACTOSE-3-O-SULFOTRANSFERASE 2"/>
    <property type="match status" value="1"/>
</dbReference>
<proteinExistence type="inferred from homology"/>
<reference evidence="11" key="1">
    <citation type="submission" date="2021-01" db="EMBL/GenBank/DDBJ databases">
        <authorList>
            <person name="Corre E."/>
            <person name="Pelletier E."/>
            <person name="Niang G."/>
            <person name="Scheremetjew M."/>
            <person name="Finn R."/>
            <person name="Kale V."/>
            <person name="Holt S."/>
            <person name="Cochrane G."/>
            <person name="Meng A."/>
            <person name="Brown T."/>
            <person name="Cohen L."/>
        </authorList>
    </citation>
    <scope>NUCLEOTIDE SEQUENCE</scope>
    <source>
        <strain evidence="11">CCMP2078</strain>
    </source>
</reference>
<dbReference type="SUPFAM" id="SSF52540">
    <property type="entry name" value="P-loop containing nucleoside triphosphate hydrolases"/>
    <property type="match status" value="1"/>
</dbReference>
<dbReference type="AlphaFoldDB" id="A0A7R9UCG8"/>
<keyword evidence="4" id="KW-0812">Transmembrane</keyword>
<evidence type="ECO:0000256" key="3">
    <source>
        <dbReference type="ARBA" id="ARBA00022679"/>
    </source>
</evidence>
<dbReference type="InterPro" id="IPR009729">
    <property type="entry name" value="Gal-3-0_sulfotransfrase"/>
</dbReference>
<keyword evidence="8" id="KW-0472">Membrane</keyword>
<accession>A0A7R9UCG8</accession>
<evidence type="ECO:0000256" key="9">
    <source>
        <dbReference type="ARBA" id="ARBA00023180"/>
    </source>
</evidence>
<keyword evidence="5" id="KW-0735">Signal-anchor</keyword>
<protein>
    <recommendedName>
        <fullName evidence="12">Sulfotransferase domain-containing protein</fullName>
    </recommendedName>
</protein>
<feature type="chain" id="PRO_5031312772" description="Sulfotransferase domain-containing protein" evidence="10">
    <location>
        <begin position="23"/>
        <end position="407"/>
    </location>
</feature>
<dbReference type="GO" id="GO:0000139">
    <property type="term" value="C:Golgi membrane"/>
    <property type="evidence" value="ECO:0007669"/>
    <property type="project" value="UniProtKB-SubCell"/>
</dbReference>
<dbReference type="InterPro" id="IPR027417">
    <property type="entry name" value="P-loop_NTPase"/>
</dbReference>